<dbReference type="RefSeq" id="WP_224446333.1">
    <property type="nucleotide sequence ID" value="NZ_CP083931.1"/>
</dbReference>
<feature type="transmembrane region" description="Helical" evidence="3">
    <location>
        <begin position="94"/>
        <end position="115"/>
    </location>
</feature>
<gene>
    <name evidence="4" type="ORF">SAMN02746062_00925</name>
</gene>
<name>A0A286E9C0_9NEIS</name>
<protein>
    <recommendedName>
        <fullName evidence="2">Biotin transporter</fullName>
    </recommendedName>
</protein>
<comment type="similarity">
    <text evidence="1 2">Belongs to the BioY family.</text>
</comment>
<dbReference type="AlphaFoldDB" id="A0A286E9C0"/>
<evidence type="ECO:0000256" key="3">
    <source>
        <dbReference type="SAM" id="Phobius"/>
    </source>
</evidence>
<dbReference type="PANTHER" id="PTHR34295">
    <property type="entry name" value="BIOTIN TRANSPORTER BIOY"/>
    <property type="match status" value="1"/>
</dbReference>
<accession>A0A286E9C0</accession>
<dbReference type="InterPro" id="IPR003784">
    <property type="entry name" value="BioY"/>
</dbReference>
<keyword evidence="3" id="KW-0812">Transmembrane</keyword>
<dbReference type="PANTHER" id="PTHR34295:SF1">
    <property type="entry name" value="BIOTIN TRANSPORTER BIOY"/>
    <property type="match status" value="1"/>
</dbReference>
<dbReference type="PIRSF" id="PIRSF016661">
    <property type="entry name" value="BioY"/>
    <property type="match status" value="1"/>
</dbReference>
<dbReference type="Pfam" id="PF02632">
    <property type="entry name" value="BioY"/>
    <property type="match status" value="1"/>
</dbReference>
<evidence type="ECO:0000256" key="1">
    <source>
        <dbReference type="ARBA" id="ARBA00010692"/>
    </source>
</evidence>
<feature type="transmembrane region" description="Helical" evidence="3">
    <location>
        <begin position="52"/>
        <end position="74"/>
    </location>
</feature>
<feature type="transmembrane region" description="Helical" evidence="3">
    <location>
        <begin position="127"/>
        <end position="148"/>
    </location>
</feature>
<feature type="transmembrane region" description="Helical" evidence="3">
    <location>
        <begin position="20"/>
        <end position="40"/>
    </location>
</feature>
<dbReference type="EMBL" id="OCNF01000006">
    <property type="protein sequence ID" value="SOD67496.1"/>
    <property type="molecule type" value="Genomic_DNA"/>
</dbReference>
<sequence>MMYAQLSATKQWAAKNKTASFILQTVIGANLVALLAQIAIPTPFVHISGQSLGVLLLGFALGRNAAVAAMLLYLLEGAMGLPVFAGGRAGVGVLMGASGGYLIGFVAMAAILGMASDKGCLKSVWQSVAAAIVATAVMYAFGLLQLSFFVPQGTVLQNGLIPFILGDLIKACLACGLVMPAYRFFQKL</sequence>
<keyword evidence="2 3" id="KW-0472">Membrane</keyword>
<keyword evidence="5" id="KW-1185">Reference proteome</keyword>
<evidence type="ECO:0000256" key="2">
    <source>
        <dbReference type="PIRNR" id="PIRNR016661"/>
    </source>
</evidence>
<evidence type="ECO:0000313" key="4">
    <source>
        <dbReference type="EMBL" id="SOD67496.1"/>
    </source>
</evidence>
<feature type="transmembrane region" description="Helical" evidence="3">
    <location>
        <begin position="160"/>
        <end position="182"/>
    </location>
</feature>
<dbReference type="GO" id="GO:0005886">
    <property type="term" value="C:plasma membrane"/>
    <property type="evidence" value="ECO:0007669"/>
    <property type="project" value="UniProtKB-SubCell"/>
</dbReference>
<dbReference type="Gene3D" id="1.10.1760.20">
    <property type="match status" value="1"/>
</dbReference>
<dbReference type="Proteomes" id="UP000219669">
    <property type="component" value="Unassembled WGS sequence"/>
</dbReference>
<organism evidence="4 5">
    <name type="scientific">Alysiella filiformis DSM 16848</name>
    <dbReference type="NCBI Taxonomy" id="1120981"/>
    <lineage>
        <taxon>Bacteria</taxon>
        <taxon>Pseudomonadati</taxon>
        <taxon>Pseudomonadota</taxon>
        <taxon>Betaproteobacteria</taxon>
        <taxon>Neisseriales</taxon>
        <taxon>Neisseriaceae</taxon>
        <taxon>Alysiella</taxon>
    </lineage>
</organism>
<comment type="subcellular location">
    <subcellularLocation>
        <location evidence="2">Cell membrane</location>
        <topology evidence="2">Multi-pass membrane protein</topology>
    </subcellularLocation>
</comment>
<reference evidence="4 5" key="1">
    <citation type="submission" date="2017-09" db="EMBL/GenBank/DDBJ databases">
        <authorList>
            <person name="Ehlers B."/>
            <person name="Leendertz F.H."/>
        </authorList>
    </citation>
    <scope>NUCLEOTIDE SEQUENCE [LARGE SCALE GENOMIC DNA]</scope>
    <source>
        <strain evidence="4 5">DSM 16848</strain>
    </source>
</reference>
<keyword evidence="3" id="KW-1133">Transmembrane helix</keyword>
<keyword evidence="2" id="KW-0813">Transport</keyword>
<proteinExistence type="inferred from homology"/>
<keyword evidence="2" id="KW-1003">Cell membrane</keyword>
<evidence type="ECO:0000313" key="5">
    <source>
        <dbReference type="Proteomes" id="UP000219669"/>
    </source>
</evidence>
<dbReference type="GO" id="GO:0015225">
    <property type="term" value="F:biotin transmembrane transporter activity"/>
    <property type="evidence" value="ECO:0007669"/>
    <property type="project" value="UniProtKB-UniRule"/>
</dbReference>